<protein>
    <submittedName>
        <fullName evidence="8">Inner membrane protein YhjD</fullName>
    </submittedName>
</protein>
<dbReference type="EMBL" id="JAGSOV010000015">
    <property type="protein sequence ID" value="MCO1654825.1"/>
    <property type="molecule type" value="Genomic_DNA"/>
</dbReference>
<sequence length="359" mass="38197">MSAPAAADHHDAEKGAGKGGGADAPSKLEQLRARYHWLDHVIKAGGRYTERHGDHYAAAITFFSVLSLVPLIMIAFAAAGYVLFFNPDLLEELKVSIAENVPPSLAETINPIINQAIDQRDAVGIFGLIGALYSGVGWMSNLREALSEQWAQVPETPAMLKRLLFDLLALGGLGLALVGSFGITGFASGFATDVLNIWGFGDQIWAEVLLRVLGIILGITANWLIFLWVIARLPREHATLRSAAKAALLGAVGFEILKQVMTIYLTSVTSSPSGAIFGSFLGLLVFVFFASRFVLFVTAWAATAKENEQPEEVPVPGPAVIRQEVEVRSGPSTGTAAGLLGAGLLGGLLGGRLLLGRRR</sequence>
<gene>
    <name evidence="8" type="primary">yhjD</name>
    <name evidence="8" type="ORF">KDL28_07115</name>
</gene>
<feature type="transmembrane region" description="Helical" evidence="7">
    <location>
        <begin position="56"/>
        <end position="84"/>
    </location>
</feature>
<keyword evidence="9" id="KW-1185">Reference proteome</keyword>
<keyword evidence="5 7" id="KW-0472">Membrane</keyword>
<dbReference type="Pfam" id="PF03631">
    <property type="entry name" value="Virul_fac_BrkB"/>
    <property type="match status" value="1"/>
</dbReference>
<evidence type="ECO:0000256" key="6">
    <source>
        <dbReference type="SAM" id="MobiDB-lite"/>
    </source>
</evidence>
<accession>A0ABT0ZVQ7</accession>
<dbReference type="NCBIfam" id="TIGR00766">
    <property type="entry name" value="inner membrane protein YhjD"/>
    <property type="match status" value="1"/>
</dbReference>
<evidence type="ECO:0000313" key="9">
    <source>
        <dbReference type="Proteomes" id="UP001165283"/>
    </source>
</evidence>
<keyword evidence="3 7" id="KW-0812">Transmembrane</keyword>
<feature type="transmembrane region" description="Helical" evidence="7">
    <location>
        <begin position="163"/>
        <end position="188"/>
    </location>
</feature>
<dbReference type="PANTHER" id="PTHR30213">
    <property type="entry name" value="INNER MEMBRANE PROTEIN YHJD"/>
    <property type="match status" value="1"/>
</dbReference>
<feature type="compositionally biased region" description="Basic and acidic residues" evidence="6">
    <location>
        <begin position="7"/>
        <end position="16"/>
    </location>
</feature>
<feature type="transmembrane region" description="Helical" evidence="7">
    <location>
        <begin position="280"/>
        <end position="302"/>
    </location>
</feature>
<dbReference type="Proteomes" id="UP001165283">
    <property type="component" value="Unassembled WGS sequence"/>
</dbReference>
<evidence type="ECO:0000256" key="4">
    <source>
        <dbReference type="ARBA" id="ARBA00022989"/>
    </source>
</evidence>
<name>A0ABT0ZVQ7_9PSEU</name>
<comment type="subcellular location">
    <subcellularLocation>
        <location evidence="1">Cell membrane</location>
        <topology evidence="1">Multi-pass membrane protein</topology>
    </subcellularLocation>
</comment>
<feature type="transmembrane region" description="Helical" evidence="7">
    <location>
        <begin position="122"/>
        <end position="142"/>
    </location>
</feature>
<evidence type="ECO:0000256" key="1">
    <source>
        <dbReference type="ARBA" id="ARBA00004651"/>
    </source>
</evidence>
<evidence type="ECO:0000256" key="2">
    <source>
        <dbReference type="ARBA" id="ARBA00022475"/>
    </source>
</evidence>
<evidence type="ECO:0000256" key="3">
    <source>
        <dbReference type="ARBA" id="ARBA00022692"/>
    </source>
</evidence>
<dbReference type="InterPro" id="IPR005274">
    <property type="entry name" value="IM_pro_YhjD"/>
</dbReference>
<keyword evidence="4 7" id="KW-1133">Transmembrane helix</keyword>
<comment type="caution">
    <text evidence="8">The sequence shown here is derived from an EMBL/GenBank/DDBJ whole genome shotgun (WGS) entry which is preliminary data.</text>
</comment>
<evidence type="ECO:0000313" key="8">
    <source>
        <dbReference type="EMBL" id="MCO1654825.1"/>
    </source>
</evidence>
<dbReference type="PANTHER" id="PTHR30213:SF1">
    <property type="entry name" value="INNER MEMBRANE PROTEIN YHJD"/>
    <property type="match status" value="1"/>
</dbReference>
<reference evidence="8" key="1">
    <citation type="submission" date="2021-04" db="EMBL/GenBank/DDBJ databases">
        <title>Pseudonocardia sp. nov., isolated from sandy soil of mangrove forest.</title>
        <authorList>
            <person name="Zan Z."/>
            <person name="Huang R."/>
            <person name="Liu W."/>
        </authorList>
    </citation>
    <scope>NUCLEOTIDE SEQUENCE</scope>
    <source>
        <strain evidence="8">S2-4</strain>
    </source>
</reference>
<feature type="transmembrane region" description="Helical" evidence="7">
    <location>
        <begin position="336"/>
        <end position="355"/>
    </location>
</feature>
<feature type="transmembrane region" description="Helical" evidence="7">
    <location>
        <begin position="208"/>
        <end position="231"/>
    </location>
</feature>
<dbReference type="InterPro" id="IPR017039">
    <property type="entry name" value="Virul_fac_BrkB"/>
</dbReference>
<dbReference type="NCBIfam" id="TIGR00765">
    <property type="entry name" value="yihY_not_rbn"/>
    <property type="match status" value="1"/>
</dbReference>
<evidence type="ECO:0000256" key="7">
    <source>
        <dbReference type="SAM" id="Phobius"/>
    </source>
</evidence>
<proteinExistence type="predicted"/>
<keyword evidence="2" id="KW-1003">Cell membrane</keyword>
<evidence type="ECO:0000256" key="5">
    <source>
        <dbReference type="ARBA" id="ARBA00023136"/>
    </source>
</evidence>
<organism evidence="8 9">
    <name type="scientific">Pseudonocardia humida</name>
    <dbReference type="NCBI Taxonomy" id="2800819"/>
    <lineage>
        <taxon>Bacteria</taxon>
        <taxon>Bacillati</taxon>
        <taxon>Actinomycetota</taxon>
        <taxon>Actinomycetes</taxon>
        <taxon>Pseudonocardiales</taxon>
        <taxon>Pseudonocardiaceae</taxon>
        <taxon>Pseudonocardia</taxon>
    </lineage>
</organism>
<feature type="region of interest" description="Disordered" evidence="6">
    <location>
        <begin position="1"/>
        <end position="23"/>
    </location>
</feature>